<keyword evidence="1" id="KW-0472">Membrane</keyword>
<evidence type="ECO:0000256" key="1">
    <source>
        <dbReference type="SAM" id="Phobius"/>
    </source>
</evidence>
<comment type="caution">
    <text evidence="2">The sequence shown here is derived from an EMBL/GenBank/DDBJ whole genome shotgun (WGS) entry which is preliminary data.</text>
</comment>
<keyword evidence="1" id="KW-1133">Transmembrane helix</keyword>
<accession>A0AAJ1WTX1</accession>
<proteinExistence type="predicted"/>
<sequence>MPIDLFAVAAAASFTMGCASIHALQRHAELVTLVLAVLAYGLLVAVGWMLAIRAAAMAPSNPTVGWVFVAAGAM</sequence>
<dbReference type="EMBL" id="JAUSWL010000001">
    <property type="protein sequence ID" value="MDQ0541407.1"/>
    <property type="molecule type" value="Genomic_DNA"/>
</dbReference>
<keyword evidence="1" id="KW-0812">Transmembrane</keyword>
<evidence type="ECO:0000313" key="3">
    <source>
        <dbReference type="Proteomes" id="UP001223420"/>
    </source>
</evidence>
<dbReference type="Proteomes" id="UP001223420">
    <property type="component" value="Unassembled WGS sequence"/>
</dbReference>
<feature type="transmembrane region" description="Helical" evidence="1">
    <location>
        <begin position="33"/>
        <end position="52"/>
    </location>
</feature>
<protein>
    <submittedName>
        <fullName evidence="2">Uncharacterized protein</fullName>
    </submittedName>
</protein>
<evidence type="ECO:0000313" key="2">
    <source>
        <dbReference type="EMBL" id="MDQ0541407.1"/>
    </source>
</evidence>
<gene>
    <name evidence="2" type="ORF">QO001_000315</name>
</gene>
<dbReference type="AlphaFoldDB" id="A0AAJ1WTX1"/>
<dbReference type="RefSeq" id="WP_230365021.1">
    <property type="nucleotide sequence ID" value="NZ_JAJALK010000001.1"/>
</dbReference>
<name>A0AAJ1WTX1_9HYPH</name>
<reference evidence="2" key="1">
    <citation type="submission" date="2023-07" db="EMBL/GenBank/DDBJ databases">
        <title>Genomic Encyclopedia of Type Strains, Phase IV (KMG-IV): sequencing the most valuable type-strain genomes for metagenomic binning, comparative biology and taxonomic classification.</title>
        <authorList>
            <person name="Goeker M."/>
        </authorList>
    </citation>
    <scope>NUCLEOTIDE SEQUENCE</scope>
    <source>
        <strain evidence="2">DSM 19569</strain>
    </source>
</reference>
<organism evidence="2 3">
    <name type="scientific">Methylobacterium brachiatum</name>
    <dbReference type="NCBI Taxonomy" id="269660"/>
    <lineage>
        <taxon>Bacteria</taxon>
        <taxon>Pseudomonadati</taxon>
        <taxon>Pseudomonadota</taxon>
        <taxon>Alphaproteobacteria</taxon>
        <taxon>Hyphomicrobiales</taxon>
        <taxon>Methylobacteriaceae</taxon>
        <taxon>Methylobacterium</taxon>
    </lineage>
</organism>